<evidence type="ECO:0000256" key="4">
    <source>
        <dbReference type="ARBA" id="ARBA00022452"/>
    </source>
</evidence>
<dbReference type="Proteomes" id="UP000295304">
    <property type="component" value="Unassembled WGS sequence"/>
</dbReference>
<accession>A0A4R3J9P0</accession>
<dbReference type="OrthoDB" id="9814637at2"/>
<comment type="caution">
    <text evidence="9">The sequence shown here is derived from an EMBL/GenBank/DDBJ whole genome shotgun (WGS) entry which is preliminary data.</text>
</comment>
<reference evidence="9 10" key="1">
    <citation type="submission" date="2019-03" db="EMBL/GenBank/DDBJ databases">
        <title>Genomic Encyclopedia of Type Strains, Phase IV (KMG-IV): sequencing the most valuable type-strain genomes for metagenomic binning, comparative biology and taxonomic classification.</title>
        <authorList>
            <person name="Goeker M."/>
        </authorList>
    </citation>
    <scope>NUCLEOTIDE SEQUENCE [LARGE SCALE GENOMIC DNA]</scope>
    <source>
        <strain evidence="9 10">DSM 101688</strain>
    </source>
</reference>
<dbReference type="InterPro" id="IPR051906">
    <property type="entry name" value="TolC-like"/>
</dbReference>
<evidence type="ECO:0000256" key="8">
    <source>
        <dbReference type="SAM" id="MobiDB-lite"/>
    </source>
</evidence>
<evidence type="ECO:0000256" key="3">
    <source>
        <dbReference type="ARBA" id="ARBA00022448"/>
    </source>
</evidence>
<organism evidence="9 10">
    <name type="scientific">Varunaivibrio sulfuroxidans</name>
    <dbReference type="NCBI Taxonomy" id="1773489"/>
    <lineage>
        <taxon>Bacteria</taxon>
        <taxon>Pseudomonadati</taxon>
        <taxon>Pseudomonadota</taxon>
        <taxon>Alphaproteobacteria</taxon>
        <taxon>Rhodospirillales</taxon>
        <taxon>Magnetovibrionaceae</taxon>
        <taxon>Varunaivibrio</taxon>
    </lineage>
</organism>
<keyword evidence="6" id="KW-0472">Membrane</keyword>
<dbReference type="Gene3D" id="1.20.1600.10">
    <property type="entry name" value="Outer membrane efflux proteins (OEP)"/>
    <property type="match status" value="1"/>
</dbReference>
<dbReference type="GO" id="GO:0015288">
    <property type="term" value="F:porin activity"/>
    <property type="evidence" value="ECO:0007669"/>
    <property type="project" value="TreeGrafter"/>
</dbReference>
<keyword evidence="3" id="KW-0813">Transport</keyword>
<gene>
    <name evidence="9" type="ORF">EDD55_10683</name>
</gene>
<dbReference type="RefSeq" id="WP_132939208.1">
    <property type="nucleotide sequence ID" value="NZ_CP119676.1"/>
</dbReference>
<evidence type="ECO:0000256" key="2">
    <source>
        <dbReference type="ARBA" id="ARBA00007613"/>
    </source>
</evidence>
<keyword evidence="4" id="KW-1134">Transmembrane beta strand</keyword>
<evidence type="ECO:0000313" key="10">
    <source>
        <dbReference type="Proteomes" id="UP000295304"/>
    </source>
</evidence>
<dbReference type="GO" id="GO:0009279">
    <property type="term" value="C:cell outer membrane"/>
    <property type="evidence" value="ECO:0007669"/>
    <property type="project" value="UniProtKB-SubCell"/>
</dbReference>
<dbReference type="Pfam" id="PF02321">
    <property type="entry name" value="OEP"/>
    <property type="match status" value="2"/>
</dbReference>
<name>A0A4R3J9P0_9PROT</name>
<dbReference type="InterPro" id="IPR003423">
    <property type="entry name" value="OMP_efflux"/>
</dbReference>
<dbReference type="PANTHER" id="PTHR30026">
    <property type="entry name" value="OUTER MEMBRANE PROTEIN TOLC"/>
    <property type="match status" value="1"/>
</dbReference>
<dbReference type="AlphaFoldDB" id="A0A4R3J9P0"/>
<evidence type="ECO:0000256" key="1">
    <source>
        <dbReference type="ARBA" id="ARBA00004442"/>
    </source>
</evidence>
<keyword evidence="5" id="KW-0812">Transmembrane</keyword>
<protein>
    <submittedName>
        <fullName evidence="9">Adhesin transport system outer membrane protein</fullName>
    </submittedName>
</protein>
<evidence type="ECO:0000256" key="7">
    <source>
        <dbReference type="ARBA" id="ARBA00023237"/>
    </source>
</evidence>
<dbReference type="PANTHER" id="PTHR30026:SF20">
    <property type="entry name" value="OUTER MEMBRANE PROTEIN TOLC"/>
    <property type="match status" value="1"/>
</dbReference>
<evidence type="ECO:0000256" key="5">
    <source>
        <dbReference type="ARBA" id="ARBA00022692"/>
    </source>
</evidence>
<sequence length="441" mass="48767">MFRSASFLVVVGLVVAGLSVWTGAPARADTLVSELRGLLQNYPRIKQAEKGLQSKRYDIDKAESKNLPQVSMQLDHGPERVDTPAQRASHPGDTWQRPKTTASLTVTQRVFDGQAVSAEIRSAELGYRVTGMSLEGTRQNTMFEGIKAYINVLRQRRLVGMARDNETTIQHQLNLEDERVRRGSGVAVDVLQAKSRLQIAKERRVGFEGALQNAIAAYQQLFGHAPQLSAMVDPAPPPEMIPSSLARAIQIGLKENPVINNGALTVEQAHERERLAQSALYPTIDLVGSANYEKNTGAILGTQRDQSVVLRANWNLFSGFATRADMAQAAFDYRASKDNRDYLASKVIEQAKIAWHTLLTAQERTRLLANAVNIASEVFASRKKLRAAGKETVINVLDAENEVSNAQINYTSAAYDQRTAVYQLLLAMGRLNNDFLLMEKH</sequence>
<keyword evidence="10" id="KW-1185">Reference proteome</keyword>
<evidence type="ECO:0000313" key="9">
    <source>
        <dbReference type="EMBL" id="TCS62125.1"/>
    </source>
</evidence>
<keyword evidence="7" id="KW-0998">Cell outer membrane</keyword>
<evidence type="ECO:0000256" key="6">
    <source>
        <dbReference type="ARBA" id="ARBA00023136"/>
    </source>
</evidence>
<comment type="similarity">
    <text evidence="2">Belongs to the outer membrane factor (OMF) (TC 1.B.17) family.</text>
</comment>
<dbReference type="GO" id="GO:0015562">
    <property type="term" value="F:efflux transmembrane transporter activity"/>
    <property type="evidence" value="ECO:0007669"/>
    <property type="project" value="InterPro"/>
</dbReference>
<comment type="subcellular location">
    <subcellularLocation>
        <location evidence="1">Cell outer membrane</location>
    </subcellularLocation>
</comment>
<proteinExistence type="inferred from homology"/>
<dbReference type="GO" id="GO:1990281">
    <property type="term" value="C:efflux pump complex"/>
    <property type="evidence" value="ECO:0007669"/>
    <property type="project" value="TreeGrafter"/>
</dbReference>
<dbReference type="EMBL" id="SLZW01000006">
    <property type="protein sequence ID" value="TCS62125.1"/>
    <property type="molecule type" value="Genomic_DNA"/>
</dbReference>
<feature type="region of interest" description="Disordered" evidence="8">
    <location>
        <begin position="75"/>
        <end position="98"/>
    </location>
</feature>
<dbReference type="SUPFAM" id="SSF56954">
    <property type="entry name" value="Outer membrane efflux proteins (OEP)"/>
    <property type="match status" value="1"/>
</dbReference>